<dbReference type="InterPro" id="IPR024194">
    <property type="entry name" value="Ac/AlaTfrase_AlgI/DltB"/>
</dbReference>
<feature type="transmembrane region" description="Helical" evidence="14">
    <location>
        <begin position="71"/>
        <end position="89"/>
    </location>
</feature>
<dbReference type="InterPro" id="IPR004299">
    <property type="entry name" value="MBOAT_fam"/>
</dbReference>
<comment type="subcellular location">
    <subcellularLocation>
        <location evidence="1">Cell membrane</location>
        <topology evidence="1">Multi-pass membrane protein</topology>
    </subcellularLocation>
</comment>
<evidence type="ECO:0000256" key="10">
    <source>
        <dbReference type="ARBA" id="ARBA00023136"/>
    </source>
</evidence>
<comment type="similarity">
    <text evidence="3 13">Belongs to the membrane-bound acyltransferase family.</text>
</comment>
<keyword evidence="6 13" id="KW-0808">Transferase</keyword>
<dbReference type="GO" id="GO:0016746">
    <property type="term" value="F:acyltransferase activity"/>
    <property type="evidence" value="ECO:0007669"/>
    <property type="project" value="UniProtKB-KW"/>
</dbReference>
<evidence type="ECO:0000256" key="2">
    <source>
        <dbReference type="ARBA" id="ARBA00005182"/>
    </source>
</evidence>
<keyword evidence="11 13" id="KW-0012">Acyltransferase</keyword>
<feature type="transmembrane region" description="Helical" evidence="14">
    <location>
        <begin position="215"/>
        <end position="235"/>
    </location>
</feature>
<feature type="transmembrane region" description="Helical" evidence="14">
    <location>
        <begin position="172"/>
        <end position="195"/>
    </location>
</feature>
<keyword evidence="16" id="KW-1185">Reference proteome</keyword>
<dbReference type="PIRSF" id="PIRSF016636">
    <property type="entry name" value="AlgI_DltB"/>
    <property type="match status" value="1"/>
</dbReference>
<comment type="caution">
    <text evidence="15">The sequence shown here is derived from an EMBL/GenBank/DDBJ whole genome shotgun (WGS) entry which is preliminary data.</text>
</comment>
<evidence type="ECO:0000313" key="16">
    <source>
        <dbReference type="Proteomes" id="UP000529946"/>
    </source>
</evidence>
<dbReference type="InterPro" id="IPR051085">
    <property type="entry name" value="MB_O-acyltransferase"/>
</dbReference>
<evidence type="ECO:0000256" key="1">
    <source>
        <dbReference type="ARBA" id="ARBA00004651"/>
    </source>
</evidence>
<evidence type="ECO:0000256" key="7">
    <source>
        <dbReference type="ARBA" id="ARBA00022692"/>
    </source>
</evidence>
<dbReference type="AlphaFoldDB" id="A0A7W6JFF4"/>
<dbReference type="PANTHER" id="PTHR13285:SF23">
    <property type="entry name" value="TEICHOIC ACID D-ALANYLTRANSFERASE"/>
    <property type="match status" value="1"/>
</dbReference>
<feature type="transmembrane region" description="Helical" evidence="14">
    <location>
        <begin position="447"/>
        <end position="466"/>
    </location>
</feature>
<reference evidence="15 16" key="1">
    <citation type="submission" date="2020-08" db="EMBL/GenBank/DDBJ databases">
        <title>Genomic Encyclopedia of Type Strains, Phase IV (KMG-IV): sequencing the most valuable type-strain genomes for metagenomic binning, comparative biology and taxonomic classification.</title>
        <authorList>
            <person name="Goeker M."/>
        </authorList>
    </citation>
    <scope>NUCLEOTIDE SEQUENCE [LARGE SCALE GENOMIC DNA]</scope>
    <source>
        <strain evidence="15 16">DSM 23960</strain>
    </source>
</reference>
<comment type="pathway">
    <text evidence="2">Glycan biosynthesis; alginate biosynthesis.</text>
</comment>
<evidence type="ECO:0000256" key="11">
    <source>
        <dbReference type="ARBA" id="ARBA00023315"/>
    </source>
</evidence>
<dbReference type="RefSeq" id="WP_183205318.1">
    <property type="nucleotide sequence ID" value="NZ_BAAAER010000003.1"/>
</dbReference>
<feature type="transmembrane region" description="Helical" evidence="14">
    <location>
        <begin position="101"/>
        <end position="122"/>
    </location>
</feature>
<dbReference type="EMBL" id="JACIDM010000003">
    <property type="protein sequence ID" value="MBB4084127.1"/>
    <property type="molecule type" value="Genomic_DNA"/>
</dbReference>
<dbReference type="PANTHER" id="PTHR13285">
    <property type="entry name" value="ACYLTRANSFERASE"/>
    <property type="match status" value="1"/>
</dbReference>
<dbReference type="Pfam" id="PF03062">
    <property type="entry name" value="MBOAT"/>
    <property type="match status" value="1"/>
</dbReference>
<feature type="transmembrane region" description="Helical" evidence="14">
    <location>
        <begin position="402"/>
        <end position="426"/>
    </location>
</feature>
<gene>
    <name evidence="15" type="ORF">GGR12_003015</name>
</gene>
<evidence type="ECO:0000256" key="12">
    <source>
        <dbReference type="ARBA" id="ARBA00031030"/>
    </source>
</evidence>
<keyword evidence="10 13" id="KW-0472">Membrane</keyword>
<feature type="transmembrane region" description="Helical" evidence="14">
    <location>
        <begin position="34"/>
        <end position="64"/>
    </location>
</feature>
<organism evidence="15 16">
    <name type="scientific">Brevundimonas lenta</name>
    <dbReference type="NCBI Taxonomy" id="424796"/>
    <lineage>
        <taxon>Bacteria</taxon>
        <taxon>Pseudomonadati</taxon>
        <taxon>Pseudomonadota</taxon>
        <taxon>Alphaproteobacteria</taxon>
        <taxon>Caulobacterales</taxon>
        <taxon>Caulobacteraceae</taxon>
        <taxon>Brevundimonas</taxon>
    </lineage>
</organism>
<name>A0A7W6JFF4_9CAUL</name>
<keyword evidence="8" id="KW-0016">Alginate biosynthesis</keyword>
<sequence>MQFTSMAFLGFVLLAALLAQPLRGAWRTGFLIALNIAFAASFIASPLAAVPLLAFVLAGYAALVLVERRKAGHAVALSVLVLVAVFIWLKRYPFVAAVPELPFPYALVGLSYILFRLLHLVLEVGDGALKRPSFPRYMAYLFFFPAFLSGPIHRYEPFDRDLDAPAGMDSNAAFATLLRFLVGFAKVAVVGECLLMVQELFAGRLQGALDGGASFPMLAGLYAFGAGLYLLFLYANFSGYTDMAIAVGRLFGVVLPENFNRPFMATNFQDFWSRWHITLSEWFKIYFFNPLLKLLMGRFDSAAAVPYLGVFALFITFVVLGFWHGSSWEYLLTGALLGVGISINKLYQVELTKRMGKKPYQALTKRPAYIWASRGLTLAWVSLALTPFWIPVPGIGALLAHAGVGGFVLALVLMSAAFAIPILIIVRSMRLAKLDQVSGGAIHGRGARIAILAGLIVLLAFAVPLLNSSSDFVYQAF</sequence>
<feature type="transmembrane region" description="Helical" evidence="14">
    <location>
        <begin position="330"/>
        <end position="347"/>
    </location>
</feature>
<evidence type="ECO:0000256" key="3">
    <source>
        <dbReference type="ARBA" id="ARBA00010323"/>
    </source>
</evidence>
<evidence type="ECO:0000313" key="15">
    <source>
        <dbReference type="EMBL" id="MBB4084127.1"/>
    </source>
</evidence>
<evidence type="ECO:0000256" key="4">
    <source>
        <dbReference type="ARBA" id="ARBA00016084"/>
    </source>
</evidence>
<evidence type="ECO:0000256" key="6">
    <source>
        <dbReference type="ARBA" id="ARBA00022679"/>
    </source>
</evidence>
<evidence type="ECO:0000256" key="8">
    <source>
        <dbReference type="ARBA" id="ARBA00022841"/>
    </source>
</evidence>
<evidence type="ECO:0000256" key="9">
    <source>
        <dbReference type="ARBA" id="ARBA00022989"/>
    </source>
</evidence>
<feature type="transmembrane region" description="Helical" evidence="14">
    <location>
        <begin position="368"/>
        <end position="390"/>
    </location>
</feature>
<keyword evidence="9 14" id="KW-1133">Transmembrane helix</keyword>
<accession>A0A7W6JFF4</accession>
<dbReference type="GO" id="GO:0042121">
    <property type="term" value="P:alginic acid biosynthetic process"/>
    <property type="evidence" value="ECO:0007669"/>
    <property type="project" value="UniProtKB-KW"/>
</dbReference>
<feature type="transmembrane region" description="Helical" evidence="14">
    <location>
        <begin position="304"/>
        <end position="324"/>
    </location>
</feature>
<evidence type="ECO:0000256" key="13">
    <source>
        <dbReference type="PIRNR" id="PIRNR016636"/>
    </source>
</evidence>
<dbReference type="Proteomes" id="UP000529946">
    <property type="component" value="Unassembled WGS sequence"/>
</dbReference>
<keyword evidence="7 14" id="KW-0812">Transmembrane</keyword>
<protein>
    <recommendedName>
        <fullName evidence="4">Probable alginate O-acetylase AlgI</fullName>
    </recommendedName>
    <alternativeName>
        <fullName evidence="12">Alginate biosynthesis protein AlgI</fullName>
    </alternativeName>
</protein>
<evidence type="ECO:0000256" key="5">
    <source>
        <dbReference type="ARBA" id="ARBA00022475"/>
    </source>
</evidence>
<dbReference type="GO" id="GO:0005886">
    <property type="term" value="C:plasma membrane"/>
    <property type="evidence" value="ECO:0007669"/>
    <property type="project" value="UniProtKB-SubCell"/>
</dbReference>
<evidence type="ECO:0000256" key="14">
    <source>
        <dbReference type="SAM" id="Phobius"/>
    </source>
</evidence>
<keyword evidence="5 13" id="KW-1003">Cell membrane</keyword>
<proteinExistence type="inferred from homology"/>